<evidence type="ECO:0000256" key="13">
    <source>
        <dbReference type="SAM" id="Phobius"/>
    </source>
</evidence>
<dbReference type="InterPro" id="IPR008979">
    <property type="entry name" value="Galactose-bd-like_sf"/>
</dbReference>
<evidence type="ECO:0000256" key="3">
    <source>
        <dbReference type="ARBA" id="ARBA00022692"/>
    </source>
</evidence>
<gene>
    <name evidence="17" type="ORF">PVAND_005212</name>
</gene>
<dbReference type="PANTHER" id="PTHR24416:SF580">
    <property type="entry name" value="DISCOIDIN DOMAIN RECEPTOR, ISOFORM F"/>
    <property type="match status" value="1"/>
</dbReference>
<dbReference type="SUPFAM" id="SSF56112">
    <property type="entry name" value="Protein kinase-like (PK-like)"/>
    <property type="match status" value="1"/>
</dbReference>
<keyword evidence="5" id="KW-0547">Nucleotide-binding</keyword>
<keyword evidence="3 13" id="KW-0812">Transmembrane</keyword>
<evidence type="ECO:0000256" key="6">
    <source>
        <dbReference type="ARBA" id="ARBA00022840"/>
    </source>
</evidence>
<evidence type="ECO:0000256" key="12">
    <source>
        <dbReference type="SAM" id="MobiDB-lite"/>
    </source>
</evidence>
<dbReference type="EMBL" id="JADBJN010000002">
    <property type="protein sequence ID" value="KAG5675300.1"/>
    <property type="molecule type" value="Genomic_DNA"/>
</dbReference>
<keyword evidence="18" id="KW-1185">Reference proteome</keyword>
<dbReference type="PROSITE" id="PS50011">
    <property type="entry name" value="PROTEIN_KINASE_DOM"/>
    <property type="match status" value="1"/>
</dbReference>
<feature type="region of interest" description="Disordered" evidence="12">
    <location>
        <begin position="610"/>
        <end position="634"/>
    </location>
</feature>
<evidence type="ECO:0000256" key="4">
    <source>
        <dbReference type="ARBA" id="ARBA00022729"/>
    </source>
</evidence>
<dbReference type="GO" id="GO:0038062">
    <property type="term" value="F:protein tyrosine kinase collagen receptor activity"/>
    <property type="evidence" value="ECO:0007669"/>
    <property type="project" value="TreeGrafter"/>
</dbReference>
<name>A0A9J6BZH8_POLVA</name>
<dbReference type="InterPro" id="IPR000421">
    <property type="entry name" value="FA58C"/>
</dbReference>
<feature type="transmembrane region" description="Helical" evidence="13">
    <location>
        <begin position="426"/>
        <end position="449"/>
    </location>
</feature>
<dbReference type="PRINTS" id="PR00109">
    <property type="entry name" value="TYRKINASE"/>
</dbReference>
<keyword evidence="6" id="KW-0067">ATP-binding</keyword>
<dbReference type="Gene3D" id="1.10.510.10">
    <property type="entry name" value="Transferase(Phosphotransferase) domain 1"/>
    <property type="match status" value="1"/>
</dbReference>
<evidence type="ECO:0000256" key="9">
    <source>
        <dbReference type="ARBA" id="ARBA00023157"/>
    </source>
</evidence>
<dbReference type="FunFam" id="2.60.120.260:FF:000130">
    <property type="entry name" value="Discoidin domain-containing receptor 2"/>
    <property type="match status" value="1"/>
</dbReference>
<keyword evidence="9" id="KW-1015">Disulfide bond</keyword>
<dbReference type="PROSITE" id="PS01286">
    <property type="entry name" value="FA58C_2"/>
    <property type="match status" value="1"/>
</dbReference>
<dbReference type="InterPro" id="IPR000719">
    <property type="entry name" value="Prot_kinase_dom"/>
</dbReference>
<dbReference type="GO" id="GO:0010976">
    <property type="term" value="P:positive regulation of neuron projection development"/>
    <property type="evidence" value="ECO:0007669"/>
    <property type="project" value="TreeGrafter"/>
</dbReference>
<feature type="signal peptide" evidence="14">
    <location>
        <begin position="1"/>
        <end position="25"/>
    </location>
</feature>
<dbReference type="PROSITE" id="PS00109">
    <property type="entry name" value="PROTEIN_KINASE_TYR"/>
    <property type="match status" value="1"/>
</dbReference>
<evidence type="ECO:0000256" key="14">
    <source>
        <dbReference type="SAM" id="SignalP"/>
    </source>
</evidence>
<dbReference type="PANTHER" id="PTHR24416">
    <property type="entry name" value="TYROSINE-PROTEIN KINASE RECEPTOR"/>
    <property type="match status" value="1"/>
</dbReference>
<dbReference type="Gene3D" id="2.60.120.260">
    <property type="entry name" value="Galactose-binding domain-like"/>
    <property type="match status" value="1"/>
</dbReference>
<evidence type="ECO:0000259" key="15">
    <source>
        <dbReference type="PROSITE" id="PS50011"/>
    </source>
</evidence>
<feature type="domain" description="Protein kinase" evidence="15">
    <location>
        <begin position="674"/>
        <end position="952"/>
    </location>
</feature>
<keyword evidence="11" id="KW-0325">Glycoprotein</keyword>
<dbReference type="PROSITE" id="PS50022">
    <property type="entry name" value="FA58C_3"/>
    <property type="match status" value="1"/>
</dbReference>
<evidence type="ECO:0000259" key="16">
    <source>
        <dbReference type="PROSITE" id="PS50022"/>
    </source>
</evidence>
<dbReference type="FunFam" id="2.60.120.1190:FF:000003">
    <property type="entry name" value="Discoidin domain-containing receptor 2"/>
    <property type="match status" value="1"/>
</dbReference>
<dbReference type="Gene3D" id="2.60.120.1190">
    <property type="match status" value="1"/>
</dbReference>
<dbReference type="InterPro" id="IPR011009">
    <property type="entry name" value="Kinase-like_dom_sf"/>
</dbReference>
<reference evidence="17" key="1">
    <citation type="submission" date="2021-03" db="EMBL/GenBank/DDBJ databases">
        <title>Chromosome level genome of the anhydrobiotic midge Polypedilum vanderplanki.</title>
        <authorList>
            <person name="Yoshida Y."/>
            <person name="Kikawada T."/>
            <person name="Gusev O."/>
        </authorList>
    </citation>
    <scope>NUCLEOTIDE SEQUENCE</scope>
    <source>
        <strain evidence="17">NIAS01</strain>
        <tissue evidence="17">Whole body or cell culture</tissue>
    </source>
</reference>
<organism evidence="17 18">
    <name type="scientific">Polypedilum vanderplanki</name>
    <name type="common">Sleeping chironomid midge</name>
    <dbReference type="NCBI Taxonomy" id="319348"/>
    <lineage>
        <taxon>Eukaryota</taxon>
        <taxon>Metazoa</taxon>
        <taxon>Ecdysozoa</taxon>
        <taxon>Arthropoda</taxon>
        <taxon>Hexapoda</taxon>
        <taxon>Insecta</taxon>
        <taxon>Pterygota</taxon>
        <taxon>Neoptera</taxon>
        <taxon>Endopterygota</taxon>
        <taxon>Diptera</taxon>
        <taxon>Nematocera</taxon>
        <taxon>Chironomoidea</taxon>
        <taxon>Chironomidae</taxon>
        <taxon>Chironominae</taxon>
        <taxon>Polypedilum</taxon>
        <taxon>Polypedilum</taxon>
    </lineage>
</organism>
<dbReference type="InterPro" id="IPR050122">
    <property type="entry name" value="RTK"/>
</dbReference>
<evidence type="ECO:0000256" key="11">
    <source>
        <dbReference type="ARBA" id="ARBA00023180"/>
    </source>
</evidence>
<keyword evidence="7 13" id="KW-1133">Transmembrane helix</keyword>
<protein>
    <recommendedName>
        <fullName evidence="19">Discoidin domain-containing receptor 2</fullName>
    </recommendedName>
</protein>
<keyword evidence="4 14" id="KW-0732">Signal</keyword>
<feature type="chain" id="PRO_5039894728" description="Discoidin domain-containing receptor 2" evidence="14">
    <location>
        <begin position="26"/>
        <end position="964"/>
    </location>
</feature>
<evidence type="ECO:0000256" key="5">
    <source>
        <dbReference type="ARBA" id="ARBA00022741"/>
    </source>
</evidence>
<feature type="compositionally biased region" description="Low complexity" evidence="12">
    <location>
        <begin position="610"/>
        <end position="628"/>
    </location>
</feature>
<evidence type="ECO:0000256" key="7">
    <source>
        <dbReference type="ARBA" id="ARBA00022989"/>
    </source>
</evidence>
<dbReference type="PROSITE" id="PS01285">
    <property type="entry name" value="FA58C_1"/>
    <property type="match status" value="1"/>
</dbReference>
<evidence type="ECO:0000256" key="2">
    <source>
        <dbReference type="ARBA" id="ARBA00022475"/>
    </source>
</evidence>
<dbReference type="GO" id="GO:0005518">
    <property type="term" value="F:collagen binding"/>
    <property type="evidence" value="ECO:0007669"/>
    <property type="project" value="TreeGrafter"/>
</dbReference>
<keyword evidence="8 13" id="KW-0472">Membrane</keyword>
<dbReference type="CDD" id="cd00057">
    <property type="entry name" value="FA58C"/>
    <property type="match status" value="1"/>
</dbReference>
<accession>A0A9J6BZH8</accession>
<evidence type="ECO:0000313" key="18">
    <source>
        <dbReference type="Proteomes" id="UP001107558"/>
    </source>
</evidence>
<feature type="region of interest" description="Disordered" evidence="12">
    <location>
        <begin position="395"/>
        <end position="419"/>
    </location>
</feature>
<dbReference type="Pfam" id="PF07714">
    <property type="entry name" value="PK_Tyr_Ser-Thr"/>
    <property type="match status" value="1"/>
</dbReference>
<sequence>MASSSNYSYILFILLAFAGQHIVSSLELAKCMSALGMESGAIMDSQITASSAHDVGNVGPQHARLRIDNNGGAWCPKHMVSRNLNEYLQIDLLSQHVITSIKTQGRFGKGQGQEFTEAYILEYWRPGFTKWRRWKNLQGKEMLTGNINTYSEVENVLQPLIVAQKVRIYPYSQYDRTICLRVELLGCVWEEGLVSYVIPKGGMKVDVDLTDRGYDGEIQGDRLVNGLGQLVDGQKGQDNYRADINGYGRGYEWIGWNNDSASINGKPVELTFQFDTVRNFSAMVLHTNNMFSKGIQVFSQAKAYFSIGGQYYNGEPVQFSYMPDPIMENARDVTIKLHHRVGRYVQLQLYYASKWILLSEVSFISVPAIGNFTEEVAYVKPLDTNSIEYTLQSDEVQMSKNRDRNRNHQPPLVSSRPMDQEPEQHIISVVITALAIIIFVLIAVILFIVSKNKRTRTAAVLNALQHTQYSDGLGIDKRLNSNFKVSMDDNESIDKSSLYHEPFNVNMYTSAASGCTLNDMQQRLHVTPDYTDVPDIVCQDYAVPHMENLLPKMPGGYIGVRLTPPLNNIFPKPPKVPPPPLSQEKYYAATQICTGKPLGTMTLNNNNMNSMKASSNHSNTNSNGSNTTASLDGRNGCITPTTPLNHHHFNSYSDFDTLLMDDEAHLKEFPRDKLVIVEKLGCGMFGELHLCETKGLTSSLVAVSTLRPGASDAVKKEFRTKAKHLGRLNDLNVMKLVGACLKDEPICIVLDYKYSNDLNQFLQEHIAETGPVCVQSNSLSYGCLIYIATQIASGMKYLEQMSFVHKDLAARNCIIGPQLDVKICALGTVINRLSYPADYCHLEGAGRQSQPMPIRWMAWESVLMGKFTSKSDVWMYGVLLWEILTFAREQPFENLTDEKVIENIGHIYQDNNKHILLSIPVNCPREIYDLMCECWQRSESSRPNFREIHLFLQRKNLGYKPGSY</sequence>
<evidence type="ECO:0000313" key="17">
    <source>
        <dbReference type="EMBL" id="KAG5675300.1"/>
    </source>
</evidence>
<dbReference type="FunFam" id="1.10.510.10:FF:000053">
    <property type="entry name" value="Epithelial discoidin domain-containing receptor 1"/>
    <property type="match status" value="1"/>
</dbReference>
<dbReference type="InterPro" id="IPR008266">
    <property type="entry name" value="Tyr_kinase_AS"/>
</dbReference>
<evidence type="ECO:0000256" key="10">
    <source>
        <dbReference type="ARBA" id="ARBA00023170"/>
    </source>
</evidence>
<dbReference type="AlphaFoldDB" id="A0A9J6BZH8"/>
<dbReference type="GO" id="GO:0005886">
    <property type="term" value="C:plasma membrane"/>
    <property type="evidence" value="ECO:0007669"/>
    <property type="project" value="UniProtKB-SubCell"/>
</dbReference>
<dbReference type="SMART" id="SM00231">
    <property type="entry name" value="FA58C"/>
    <property type="match status" value="1"/>
</dbReference>
<comment type="caution">
    <text evidence="17">The sequence shown here is derived from an EMBL/GenBank/DDBJ whole genome shotgun (WGS) entry which is preliminary data.</text>
</comment>
<dbReference type="Proteomes" id="UP001107558">
    <property type="component" value="Chromosome 2"/>
</dbReference>
<comment type="subcellular location">
    <subcellularLocation>
        <location evidence="1">Cell membrane</location>
        <topology evidence="1">Single-pass type I membrane protein</topology>
    </subcellularLocation>
</comment>
<keyword evidence="2" id="KW-1003">Cell membrane</keyword>
<dbReference type="GO" id="GO:0051897">
    <property type="term" value="P:positive regulation of phosphatidylinositol 3-kinase/protein kinase B signal transduction"/>
    <property type="evidence" value="ECO:0007669"/>
    <property type="project" value="TreeGrafter"/>
</dbReference>
<dbReference type="InterPro" id="IPR001245">
    <property type="entry name" value="Ser-Thr/Tyr_kinase_cat_dom"/>
</dbReference>
<dbReference type="SUPFAM" id="SSF49785">
    <property type="entry name" value="Galactose-binding domain-like"/>
    <property type="match status" value="1"/>
</dbReference>
<dbReference type="GO" id="GO:0043235">
    <property type="term" value="C:receptor complex"/>
    <property type="evidence" value="ECO:0007669"/>
    <property type="project" value="TreeGrafter"/>
</dbReference>
<proteinExistence type="predicted"/>
<dbReference type="GO" id="GO:0005524">
    <property type="term" value="F:ATP binding"/>
    <property type="evidence" value="ECO:0007669"/>
    <property type="project" value="UniProtKB-KW"/>
</dbReference>
<dbReference type="Pfam" id="PF21114">
    <property type="entry name" value="DDR1-2_DS-like"/>
    <property type="match status" value="1"/>
</dbReference>
<dbReference type="OrthoDB" id="6071166at2759"/>
<dbReference type="Pfam" id="PF00754">
    <property type="entry name" value="F5_F8_type_C"/>
    <property type="match status" value="1"/>
</dbReference>
<evidence type="ECO:0000256" key="8">
    <source>
        <dbReference type="ARBA" id="ARBA00023136"/>
    </source>
</evidence>
<evidence type="ECO:0008006" key="19">
    <source>
        <dbReference type="Google" id="ProtNLM"/>
    </source>
</evidence>
<evidence type="ECO:0000256" key="1">
    <source>
        <dbReference type="ARBA" id="ARBA00004251"/>
    </source>
</evidence>
<dbReference type="Gene3D" id="3.30.200.20">
    <property type="entry name" value="Phosphorylase Kinase, domain 1"/>
    <property type="match status" value="1"/>
</dbReference>
<keyword evidence="10" id="KW-0675">Receptor</keyword>
<dbReference type="InterPro" id="IPR048525">
    <property type="entry name" value="DDR1-2_DS-like"/>
</dbReference>
<feature type="domain" description="F5/8 type C" evidence="16">
    <location>
        <begin position="31"/>
        <end position="187"/>
    </location>
</feature>